<accession>A0A7W7G2C3</accession>
<feature type="domain" description="B12-binding" evidence="1">
    <location>
        <begin position="10"/>
        <end position="146"/>
    </location>
</feature>
<proteinExistence type="predicted"/>
<dbReference type="GO" id="GO:0046872">
    <property type="term" value="F:metal ion binding"/>
    <property type="evidence" value="ECO:0007669"/>
    <property type="project" value="InterPro"/>
</dbReference>
<evidence type="ECO:0000313" key="3">
    <source>
        <dbReference type="Proteomes" id="UP000542742"/>
    </source>
</evidence>
<dbReference type="InterPro" id="IPR036724">
    <property type="entry name" value="Cobalamin-bd_sf"/>
</dbReference>
<dbReference type="Gene3D" id="3.40.50.280">
    <property type="entry name" value="Cobalamin-binding domain"/>
    <property type="match status" value="1"/>
</dbReference>
<reference evidence="2 3" key="1">
    <citation type="submission" date="2020-08" db="EMBL/GenBank/DDBJ databases">
        <title>Sequencing the genomes of 1000 actinobacteria strains.</title>
        <authorList>
            <person name="Klenk H.-P."/>
        </authorList>
    </citation>
    <scope>NUCLEOTIDE SEQUENCE [LARGE SCALE GENOMIC DNA]</scope>
    <source>
        <strain evidence="2 3">DSM 45518</strain>
    </source>
</reference>
<dbReference type="InterPro" id="IPR006158">
    <property type="entry name" value="Cobalamin-bd"/>
</dbReference>
<dbReference type="RefSeq" id="WP_203722977.1">
    <property type="nucleotide sequence ID" value="NZ_BOMC01000085.1"/>
</dbReference>
<gene>
    <name evidence="2" type="ORF">BKA14_003188</name>
</gene>
<name>A0A7W7G2C3_9ACTN</name>
<keyword evidence="3" id="KW-1185">Reference proteome</keyword>
<dbReference type="AlphaFoldDB" id="A0A7W7G2C3"/>
<dbReference type="GO" id="GO:0031419">
    <property type="term" value="F:cobalamin binding"/>
    <property type="evidence" value="ECO:0007669"/>
    <property type="project" value="InterPro"/>
</dbReference>
<dbReference type="SUPFAM" id="SSF52242">
    <property type="entry name" value="Cobalamin (vitamin B12)-binding domain"/>
    <property type="match status" value="1"/>
</dbReference>
<dbReference type="GO" id="GO:0050097">
    <property type="term" value="F:methylaspartate mutase activity"/>
    <property type="evidence" value="ECO:0007669"/>
    <property type="project" value="UniProtKB-EC"/>
</dbReference>
<evidence type="ECO:0000259" key="1">
    <source>
        <dbReference type="PROSITE" id="PS51332"/>
    </source>
</evidence>
<protein>
    <submittedName>
        <fullName evidence="2">Methylaspartate mutase sigma subunit</fullName>
        <ecNumber evidence="2">5.4.99.1</ecNumber>
    </submittedName>
</protein>
<dbReference type="Pfam" id="PF02310">
    <property type="entry name" value="B12-binding"/>
    <property type="match status" value="1"/>
</dbReference>
<sequence>MTAGNHTHDRPTAIVSTVASDSHTWNLVYLQLLLEEHGYAVTNLGACTPDDLLVRESRDRRPDVVVISTVNGHGHQDGRRVISALRGFPELSTTPVVIGGKLGVTGGEGHRYGDELLAAGFTRVYEEGVAGPAEFSGFLSEVATMQGVPA</sequence>
<keyword evidence="2" id="KW-0413">Isomerase</keyword>
<organism evidence="2 3">
    <name type="scientific">Paractinoplanes abujensis</name>
    <dbReference type="NCBI Taxonomy" id="882441"/>
    <lineage>
        <taxon>Bacteria</taxon>
        <taxon>Bacillati</taxon>
        <taxon>Actinomycetota</taxon>
        <taxon>Actinomycetes</taxon>
        <taxon>Micromonosporales</taxon>
        <taxon>Micromonosporaceae</taxon>
        <taxon>Paractinoplanes</taxon>
    </lineage>
</organism>
<dbReference type="PROSITE" id="PS51332">
    <property type="entry name" value="B12_BINDING"/>
    <property type="match status" value="1"/>
</dbReference>
<dbReference type="Proteomes" id="UP000542742">
    <property type="component" value="Unassembled WGS sequence"/>
</dbReference>
<evidence type="ECO:0000313" key="2">
    <source>
        <dbReference type="EMBL" id="MBB4693040.1"/>
    </source>
</evidence>
<dbReference type="EMBL" id="JACHMF010000001">
    <property type="protein sequence ID" value="MBB4693040.1"/>
    <property type="molecule type" value="Genomic_DNA"/>
</dbReference>
<dbReference type="EC" id="5.4.99.1" evidence="2"/>
<comment type="caution">
    <text evidence="2">The sequence shown here is derived from an EMBL/GenBank/DDBJ whole genome shotgun (WGS) entry which is preliminary data.</text>
</comment>